<evidence type="ECO:0000256" key="2">
    <source>
        <dbReference type="ARBA" id="ARBA00023125"/>
    </source>
</evidence>
<dbReference type="PANTHER" id="PTHR30363">
    <property type="entry name" value="HTH-TYPE TRANSCRIPTIONAL REGULATOR SRLR-RELATED"/>
    <property type="match status" value="1"/>
</dbReference>
<dbReference type="Pfam" id="PF00455">
    <property type="entry name" value="DeoRC"/>
    <property type="match status" value="1"/>
</dbReference>
<dbReference type="Pfam" id="PF08220">
    <property type="entry name" value="HTH_DeoR"/>
    <property type="match status" value="1"/>
</dbReference>
<dbReference type="GO" id="GO:0003700">
    <property type="term" value="F:DNA-binding transcription factor activity"/>
    <property type="evidence" value="ECO:0007669"/>
    <property type="project" value="InterPro"/>
</dbReference>
<sequence>MLAQRRYDMILEQVHLKKTVTVKELAQQLHVTEVTIRRDLETLDKKKMLKRVHGGAKELGTTSILSPTNETRMLDRLSVHYNQKLHVCQKAATYLHDGDCIFLDGGTSILPLLQCIEHLQIKIVTNNVLIEHAFEGGKAELIGLGGTEIPEYKMIVGPWAQRMLSSFNFDYAFIGSAGFDVENNLLYTAESETLAIKEIAIAQSSQTFLLTDSSKASVKGFCSYSMTDKIDRVICDKGLQVDDLPENYILV</sequence>
<dbReference type="InterPro" id="IPR001034">
    <property type="entry name" value="DeoR_HTH"/>
</dbReference>
<accession>A0A3N0HWT7</accession>
<evidence type="ECO:0000313" key="5">
    <source>
        <dbReference type="EMBL" id="RNM29154.1"/>
    </source>
</evidence>
<organism evidence="5 6">
    <name type="scientific">Absicoccus porci</name>
    <dbReference type="NCBI Taxonomy" id="2486576"/>
    <lineage>
        <taxon>Bacteria</taxon>
        <taxon>Bacillati</taxon>
        <taxon>Bacillota</taxon>
        <taxon>Erysipelotrichia</taxon>
        <taxon>Erysipelotrichales</taxon>
        <taxon>Erysipelotrichaceae</taxon>
        <taxon>Absicoccus</taxon>
    </lineage>
</organism>
<dbReference type="InterPro" id="IPR018356">
    <property type="entry name" value="Tscrpt_reg_HTH_DeoR_CS"/>
</dbReference>
<dbReference type="InterPro" id="IPR036390">
    <property type="entry name" value="WH_DNA-bd_sf"/>
</dbReference>
<dbReference type="Proteomes" id="UP000276568">
    <property type="component" value="Unassembled WGS sequence"/>
</dbReference>
<dbReference type="PROSITE" id="PS51000">
    <property type="entry name" value="HTH_DEOR_2"/>
    <property type="match status" value="1"/>
</dbReference>
<dbReference type="AlphaFoldDB" id="A0A3N0HWT7"/>
<evidence type="ECO:0000313" key="6">
    <source>
        <dbReference type="Proteomes" id="UP000276568"/>
    </source>
</evidence>
<keyword evidence="3" id="KW-0804">Transcription</keyword>
<dbReference type="EMBL" id="RJQC01000005">
    <property type="protein sequence ID" value="RNM29154.1"/>
    <property type="molecule type" value="Genomic_DNA"/>
</dbReference>
<dbReference type="SUPFAM" id="SSF46785">
    <property type="entry name" value="Winged helix' DNA-binding domain"/>
    <property type="match status" value="1"/>
</dbReference>
<dbReference type="OrthoDB" id="9797223at2"/>
<dbReference type="PRINTS" id="PR00037">
    <property type="entry name" value="HTHLACR"/>
</dbReference>
<keyword evidence="6" id="KW-1185">Reference proteome</keyword>
<comment type="caution">
    <text evidence="5">The sequence shown here is derived from an EMBL/GenBank/DDBJ whole genome shotgun (WGS) entry which is preliminary data.</text>
</comment>
<dbReference type="InterPro" id="IPR036388">
    <property type="entry name" value="WH-like_DNA-bd_sf"/>
</dbReference>
<dbReference type="SUPFAM" id="SSF100950">
    <property type="entry name" value="NagB/RpiA/CoA transferase-like"/>
    <property type="match status" value="1"/>
</dbReference>
<dbReference type="Gene3D" id="1.10.10.10">
    <property type="entry name" value="Winged helix-like DNA-binding domain superfamily/Winged helix DNA-binding domain"/>
    <property type="match status" value="1"/>
</dbReference>
<dbReference type="SMART" id="SM01134">
    <property type="entry name" value="DeoRC"/>
    <property type="match status" value="1"/>
</dbReference>
<evidence type="ECO:0000256" key="1">
    <source>
        <dbReference type="ARBA" id="ARBA00023015"/>
    </source>
</evidence>
<evidence type="ECO:0000256" key="3">
    <source>
        <dbReference type="ARBA" id="ARBA00023163"/>
    </source>
</evidence>
<name>A0A3N0HWT7_9FIRM</name>
<dbReference type="RefSeq" id="WP_128521201.1">
    <property type="nucleotide sequence ID" value="NZ_CAUWBR010000032.1"/>
</dbReference>
<reference evidence="5 6" key="1">
    <citation type="submission" date="2018-11" db="EMBL/GenBank/DDBJ databases">
        <title>Clostridium sp. nov., a member of the family Erysipelotrichaceae isolated from pig faeces.</title>
        <authorList>
            <person name="Chang Y.-H."/>
        </authorList>
    </citation>
    <scope>NUCLEOTIDE SEQUENCE [LARGE SCALE GENOMIC DNA]</scope>
    <source>
        <strain evidence="5 6">YH-panp20</strain>
    </source>
</reference>
<evidence type="ECO:0000259" key="4">
    <source>
        <dbReference type="PROSITE" id="PS51000"/>
    </source>
</evidence>
<dbReference type="InterPro" id="IPR014036">
    <property type="entry name" value="DeoR-like_C"/>
</dbReference>
<dbReference type="PANTHER" id="PTHR30363:SF44">
    <property type="entry name" value="AGA OPERON TRANSCRIPTIONAL REPRESSOR-RELATED"/>
    <property type="match status" value="1"/>
</dbReference>
<dbReference type="Gene3D" id="3.40.50.1360">
    <property type="match status" value="1"/>
</dbReference>
<keyword evidence="2" id="KW-0238">DNA-binding</keyword>
<proteinExistence type="predicted"/>
<dbReference type="InterPro" id="IPR037171">
    <property type="entry name" value="NagB/RpiA_transferase-like"/>
</dbReference>
<keyword evidence="1" id="KW-0805">Transcription regulation</keyword>
<feature type="domain" description="HTH deoR-type" evidence="4">
    <location>
        <begin position="3"/>
        <end position="58"/>
    </location>
</feature>
<gene>
    <name evidence="5" type="ORF">EDX97_11015</name>
</gene>
<dbReference type="InterPro" id="IPR050313">
    <property type="entry name" value="Carb_Metab_HTH_regulators"/>
</dbReference>
<dbReference type="GO" id="GO:0003677">
    <property type="term" value="F:DNA binding"/>
    <property type="evidence" value="ECO:0007669"/>
    <property type="project" value="UniProtKB-KW"/>
</dbReference>
<dbReference type="PROSITE" id="PS00894">
    <property type="entry name" value="HTH_DEOR_1"/>
    <property type="match status" value="1"/>
</dbReference>
<dbReference type="SMART" id="SM00420">
    <property type="entry name" value="HTH_DEOR"/>
    <property type="match status" value="1"/>
</dbReference>
<protein>
    <submittedName>
        <fullName evidence="5">DeoR/GlpR transcriptional regulator</fullName>
    </submittedName>
</protein>